<evidence type="ECO:0000313" key="10">
    <source>
        <dbReference type="Proteomes" id="UP000887226"/>
    </source>
</evidence>
<keyword evidence="10" id="KW-1185">Reference proteome</keyword>
<feature type="transmembrane region" description="Helical" evidence="7">
    <location>
        <begin position="378"/>
        <end position="401"/>
    </location>
</feature>
<dbReference type="GO" id="GO:0046943">
    <property type="term" value="F:carboxylic acid transmembrane transporter activity"/>
    <property type="evidence" value="ECO:0007669"/>
    <property type="project" value="UniProtKB-ARBA"/>
</dbReference>
<dbReference type="OrthoDB" id="6770063at2759"/>
<feature type="transmembrane region" description="Helical" evidence="7">
    <location>
        <begin position="143"/>
        <end position="164"/>
    </location>
</feature>
<organism evidence="9 10">
    <name type="scientific">Calycina marina</name>
    <dbReference type="NCBI Taxonomy" id="1763456"/>
    <lineage>
        <taxon>Eukaryota</taxon>
        <taxon>Fungi</taxon>
        <taxon>Dikarya</taxon>
        <taxon>Ascomycota</taxon>
        <taxon>Pezizomycotina</taxon>
        <taxon>Leotiomycetes</taxon>
        <taxon>Helotiales</taxon>
        <taxon>Pezizellaceae</taxon>
        <taxon>Calycina</taxon>
    </lineage>
</organism>
<proteinExistence type="inferred from homology"/>
<feature type="transmembrane region" description="Helical" evidence="7">
    <location>
        <begin position="245"/>
        <end position="262"/>
    </location>
</feature>
<dbReference type="PROSITE" id="PS50850">
    <property type="entry name" value="MFS"/>
    <property type="match status" value="1"/>
</dbReference>
<dbReference type="InterPro" id="IPR020846">
    <property type="entry name" value="MFS_dom"/>
</dbReference>
<evidence type="ECO:0000256" key="4">
    <source>
        <dbReference type="ARBA" id="ARBA00022692"/>
    </source>
</evidence>
<gene>
    <name evidence="9" type="ORF">BJ878DRAFT_511869</name>
</gene>
<keyword evidence="4 7" id="KW-0812">Transmembrane</keyword>
<feature type="transmembrane region" description="Helical" evidence="7">
    <location>
        <begin position="313"/>
        <end position="336"/>
    </location>
</feature>
<dbReference type="Gene3D" id="1.20.1720.10">
    <property type="entry name" value="Multidrug resistance protein D"/>
    <property type="match status" value="1"/>
</dbReference>
<dbReference type="PANTHER" id="PTHR23501:SF84">
    <property type="entry name" value="VACUOLAR MEMBRANE AMINO ACID UPTAKE TRANSPORTER FNX2"/>
    <property type="match status" value="1"/>
</dbReference>
<feature type="transmembrane region" description="Helical" evidence="7">
    <location>
        <begin position="274"/>
        <end position="292"/>
    </location>
</feature>
<accession>A0A9P8CDN5</accession>
<feature type="transmembrane region" description="Helical" evidence="7">
    <location>
        <begin position="118"/>
        <end position="137"/>
    </location>
</feature>
<evidence type="ECO:0000313" key="9">
    <source>
        <dbReference type="EMBL" id="KAG9243238.1"/>
    </source>
</evidence>
<evidence type="ECO:0000256" key="2">
    <source>
        <dbReference type="ARBA" id="ARBA00008335"/>
    </source>
</evidence>
<dbReference type="SUPFAM" id="SSF103473">
    <property type="entry name" value="MFS general substrate transporter"/>
    <property type="match status" value="1"/>
</dbReference>
<dbReference type="AlphaFoldDB" id="A0A9P8CDN5"/>
<dbReference type="Gene3D" id="1.20.1250.20">
    <property type="entry name" value="MFS general substrate transporter like domains"/>
    <property type="match status" value="1"/>
</dbReference>
<evidence type="ECO:0000256" key="6">
    <source>
        <dbReference type="ARBA" id="ARBA00023136"/>
    </source>
</evidence>
<feature type="transmembrane region" description="Helical" evidence="7">
    <location>
        <begin position="407"/>
        <end position="431"/>
    </location>
</feature>
<evidence type="ECO:0000259" key="8">
    <source>
        <dbReference type="PROSITE" id="PS50850"/>
    </source>
</evidence>
<evidence type="ECO:0000256" key="3">
    <source>
        <dbReference type="ARBA" id="ARBA00022448"/>
    </source>
</evidence>
<evidence type="ECO:0000256" key="5">
    <source>
        <dbReference type="ARBA" id="ARBA00022989"/>
    </source>
</evidence>
<dbReference type="InterPro" id="IPR036259">
    <property type="entry name" value="MFS_trans_sf"/>
</dbReference>
<name>A0A9P8CDN5_9HELO</name>
<reference evidence="9" key="1">
    <citation type="journal article" date="2021" name="IMA Fungus">
        <title>Genomic characterization of three marine fungi, including Emericellopsis atlantica sp. nov. with signatures of a generalist lifestyle and marine biomass degradation.</title>
        <authorList>
            <person name="Hagestad O.C."/>
            <person name="Hou L."/>
            <person name="Andersen J.H."/>
            <person name="Hansen E.H."/>
            <person name="Altermark B."/>
            <person name="Li C."/>
            <person name="Kuhnert E."/>
            <person name="Cox R.J."/>
            <person name="Crous P.W."/>
            <person name="Spatafora J.W."/>
            <person name="Lail K."/>
            <person name="Amirebrahimi M."/>
            <person name="Lipzen A."/>
            <person name="Pangilinan J."/>
            <person name="Andreopoulos W."/>
            <person name="Hayes R.D."/>
            <person name="Ng V."/>
            <person name="Grigoriev I.V."/>
            <person name="Jackson S.A."/>
            <person name="Sutton T.D.S."/>
            <person name="Dobson A.D.W."/>
            <person name="Rama T."/>
        </authorList>
    </citation>
    <scope>NUCLEOTIDE SEQUENCE</scope>
    <source>
        <strain evidence="9">TRa3180A</strain>
    </source>
</reference>
<feature type="transmembrane region" description="Helical" evidence="7">
    <location>
        <begin position="176"/>
        <end position="198"/>
    </location>
</feature>
<dbReference type="Proteomes" id="UP000887226">
    <property type="component" value="Unassembled WGS sequence"/>
</dbReference>
<dbReference type="PANTHER" id="PTHR23501">
    <property type="entry name" value="MAJOR FACILITATOR SUPERFAMILY"/>
    <property type="match status" value="1"/>
</dbReference>
<keyword evidence="5 7" id="KW-1133">Transmembrane helix</keyword>
<feature type="transmembrane region" description="Helical" evidence="7">
    <location>
        <begin position="204"/>
        <end position="225"/>
    </location>
</feature>
<dbReference type="GO" id="GO:0000329">
    <property type="term" value="C:fungal-type vacuole membrane"/>
    <property type="evidence" value="ECO:0007669"/>
    <property type="project" value="TreeGrafter"/>
</dbReference>
<feature type="transmembrane region" description="Helical" evidence="7">
    <location>
        <begin position="517"/>
        <end position="536"/>
    </location>
</feature>
<keyword evidence="6 7" id="KW-0472">Membrane</keyword>
<keyword evidence="3" id="KW-0813">Transport</keyword>
<feature type="transmembrane region" description="Helical" evidence="7">
    <location>
        <begin position="348"/>
        <end position="366"/>
    </location>
</feature>
<dbReference type="GO" id="GO:0015174">
    <property type="term" value="F:basic amino acid transmembrane transporter activity"/>
    <property type="evidence" value="ECO:0007669"/>
    <property type="project" value="TreeGrafter"/>
</dbReference>
<comment type="similarity">
    <text evidence="2">Belongs to the major facilitator superfamily.</text>
</comment>
<protein>
    <submittedName>
        <fullName evidence="9">Major facilitator superfamily domain-containing protein</fullName>
    </submittedName>
</protein>
<dbReference type="Pfam" id="PF07690">
    <property type="entry name" value="MFS_1"/>
    <property type="match status" value="1"/>
</dbReference>
<comment type="subcellular location">
    <subcellularLocation>
        <location evidence="1">Endomembrane system</location>
        <topology evidence="1">Multi-pass membrane protein</topology>
    </subcellularLocation>
</comment>
<sequence length="543" mass="58242">MESIKGSRTSERTPLLQELAPEPIPDDVEASALTEGNPLFEGNPDTLKTLWLLFPAVSIGVLLGSADQTLVVTTYGRIGSDLGGLSGASWIATAYFLTLTSFQPLYGKLSDIFGRKPALLFAYTVFGLACLFCGLARTLPELILARAFAGIGGGGINVIVSILFSDIVPLRQRGTWQGYINIVWATGSSAGAPLGGLLADSIGWRWAFLGQAPLCLIAILVVYFVLDLPKFEDTHWKKQVCQVDFLGAISLVVAVATLLVGLDQGSNVSWSDKVTIACCCTSIPLFLIFFFVEMKIASRPFAPGRIIFNRSLLASYMTNFFGLAGHICNIFYIPLYLQVVTHLTPTDAGLRLIPSITCTVVGSLFAGRMIQATGKYYWLTFGCMSVSLIGTIVVFVSGGIFDAPWVMIGGLCLMTFGTGSMVTSTLINVIANAGPADQAIATACSYLFRSLGSVIGVSLGSTAVQQRLRVLLVSKLGGEKIPDEIVNRVRDSLDFIETLDPATRKIVVECYQKASTAAFGMSIAFVGVALISSLFMREMKLSK</sequence>
<dbReference type="InterPro" id="IPR011701">
    <property type="entry name" value="MFS"/>
</dbReference>
<evidence type="ECO:0000256" key="1">
    <source>
        <dbReference type="ARBA" id="ARBA00004127"/>
    </source>
</evidence>
<feature type="domain" description="Major facilitator superfamily (MFS) profile" evidence="8">
    <location>
        <begin position="53"/>
        <end position="541"/>
    </location>
</feature>
<feature type="transmembrane region" description="Helical" evidence="7">
    <location>
        <begin position="50"/>
        <end position="75"/>
    </location>
</feature>
<comment type="caution">
    <text evidence="9">The sequence shown here is derived from an EMBL/GenBank/DDBJ whole genome shotgun (WGS) entry which is preliminary data.</text>
</comment>
<dbReference type="EMBL" id="MU253995">
    <property type="protein sequence ID" value="KAG9243238.1"/>
    <property type="molecule type" value="Genomic_DNA"/>
</dbReference>
<evidence type="ECO:0000256" key="7">
    <source>
        <dbReference type="SAM" id="Phobius"/>
    </source>
</evidence>
<feature type="transmembrane region" description="Helical" evidence="7">
    <location>
        <begin position="87"/>
        <end position="106"/>
    </location>
</feature>
<dbReference type="FunFam" id="1.20.1720.10:FF:000013">
    <property type="entry name" value="Related to multidrug resistance proteins"/>
    <property type="match status" value="1"/>
</dbReference>
<dbReference type="GO" id="GO:0012505">
    <property type="term" value="C:endomembrane system"/>
    <property type="evidence" value="ECO:0007669"/>
    <property type="project" value="UniProtKB-SubCell"/>
</dbReference>